<dbReference type="NCBIfam" id="TIGR04086">
    <property type="entry name" value="TIGR04086_membr"/>
    <property type="match status" value="1"/>
</dbReference>
<accession>A0AAW3JN42</accession>
<gene>
    <name evidence="2" type="ORF">APZ18_13165</name>
</gene>
<dbReference type="AlphaFoldDB" id="A0AAW3JN42"/>
<evidence type="ECO:0000313" key="2">
    <source>
        <dbReference type="EMBL" id="KQC84256.1"/>
    </source>
</evidence>
<organism evidence="2 3">
    <name type="scientific">Butyribacter intestini</name>
    <dbReference type="NCBI Taxonomy" id="1703332"/>
    <lineage>
        <taxon>Bacteria</taxon>
        <taxon>Bacillati</taxon>
        <taxon>Bacillota</taxon>
        <taxon>Clostridia</taxon>
        <taxon>Lachnospirales</taxon>
        <taxon>Lachnospiraceae</taxon>
        <taxon>Butyribacter</taxon>
    </lineage>
</organism>
<comment type="caution">
    <text evidence="2">The sequence shown here is derived from an EMBL/GenBank/DDBJ whole genome shotgun (WGS) entry which is preliminary data.</text>
</comment>
<protein>
    <recommendedName>
        <fullName evidence="4">TIGR04086 family membrane protein</fullName>
    </recommendedName>
</protein>
<dbReference type="EMBL" id="LLKB01000006">
    <property type="protein sequence ID" value="KQC84256.1"/>
    <property type="molecule type" value="Genomic_DNA"/>
</dbReference>
<dbReference type="Pfam" id="PF12670">
    <property type="entry name" value="DUF3792"/>
    <property type="match status" value="1"/>
</dbReference>
<keyword evidence="1" id="KW-0472">Membrane</keyword>
<feature type="transmembrane region" description="Helical" evidence="1">
    <location>
        <begin position="108"/>
        <end position="126"/>
    </location>
</feature>
<keyword evidence="1" id="KW-0812">Transmembrane</keyword>
<dbReference type="InterPro" id="IPR023804">
    <property type="entry name" value="DUF3792_TM"/>
</dbReference>
<keyword evidence="1" id="KW-1133">Transmembrane helix</keyword>
<reference evidence="2 3" key="1">
    <citation type="submission" date="2015-10" db="EMBL/GenBank/DDBJ databases">
        <title>Butyribacter intestini gen. nov., sp. nov., a butyric acid-producing bacterium of the family Lachnospiraceae isolated from the human faeces.</title>
        <authorList>
            <person name="Zou Y."/>
            <person name="Xue W."/>
            <person name="Luo G."/>
            <person name="Lv M."/>
        </authorList>
    </citation>
    <scope>NUCLEOTIDE SEQUENCE [LARGE SCALE GENOMIC DNA]</scope>
    <source>
        <strain evidence="2 3">TF01-11</strain>
    </source>
</reference>
<feature type="transmembrane region" description="Helical" evidence="1">
    <location>
        <begin position="20"/>
        <end position="41"/>
    </location>
</feature>
<name>A0AAW3JN42_9FIRM</name>
<dbReference type="Proteomes" id="UP000050833">
    <property type="component" value="Unassembled WGS sequence"/>
</dbReference>
<sequence>MPVRMEVVMAEKIVKNYMIILVIQILLTVVILFAASAIIWKCAGDESMVSAVVTGTYIIVSLVGGFTAGKMFEKNRYLWGILAGILYFAVLIAAGAAIFKTFKFESSMIINGIICMTSGMVGGMISHK</sequence>
<feature type="transmembrane region" description="Helical" evidence="1">
    <location>
        <begin position="78"/>
        <end position="102"/>
    </location>
</feature>
<proteinExistence type="predicted"/>
<feature type="transmembrane region" description="Helical" evidence="1">
    <location>
        <begin position="47"/>
        <end position="66"/>
    </location>
</feature>
<evidence type="ECO:0008006" key="4">
    <source>
        <dbReference type="Google" id="ProtNLM"/>
    </source>
</evidence>
<evidence type="ECO:0000313" key="3">
    <source>
        <dbReference type="Proteomes" id="UP000050833"/>
    </source>
</evidence>
<evidence type="ECO:0000256" key="1">
    <source>
        <dbReference type="SAM" id="Phobius"/>
    </source>
</evidence>
<keyword evidence="3" id="KW-1185">Reference proteome</keyword>